<dbReference type="OMA" id="WLGANCH"/>
<evidence type="ECO:0000313" key="9">
    <source>
        <dbReference type="EMBL" id="ETS85937.1"/>
    </source>
</evidence>
<dbReference type="GO" id="GO:0006529">
    <property type="term" value="P:asparagine biosynthetic process"/>
    <property type="evidence" value="ECO:0007669"/>
    <property type="project" value="InterPro"/>
</dbReference>
<dbReference type="Pfam" id="PF13537">
    <property type="entry name" value="GATase_7"/>
    <property type="match status" value="1"/>
</dbReference>
<sequence length="717" mass="80460">MCGLCCAITLKRPSQGGQSNDANSRQELHDNLLKGLDLIKHRGPDAQDVWINPGCTVGLGHCRLSIVDLSKEGEQPLHDDEGHLHAVVIGEIYDNAALTEQCAREFGYKFHGRSDSELVLALYKNYGAPAFLDHLRGEYAFVIYDDRSGEVVAARDRFGVKPLFWTVAGDKLLIAAEVKAFLPLGWKPEWNVDGIVLNSCYVGSETIFKNVHRLRPGHYLTASADGIIKTQEYWDLQYRDKTHVETRSVEEMVQAVREKLIESIRVRLRADVPVGIYLSGGLDSSTVAGITKYLIEQKGERIGSQDISKKIACFTIQFDKDSGFNESDIALRTANFLGVDMHVKDMNEAEMARHFSDACWHNEFHSWDLGTVGKYALSELPRREGFKVILSGEGADELFAGYPWFVSEFLLEPDPSSPHLDLQRDDALRARLGAQARRDIESVYRKVSAGDADQNGSGSTDEIAPELRQRLNNVRNPYSMVTRLAPQEIFTPALQAKYDSMDKLRRVVDSWSPSAQRSIMDKWHPVHTAMYAWSKSQLPNFILTVLGDRTEMAHSIEGRPPFLDHELADLMGGIPPSLKMRYGPELGQGPEAGDSAWWNKDEPQAAAQFWEKWILREAAKPFITEELYLRRKHPYSAPITWPRDGPLHNLLKKLLTEENVRNIGFLDWPEVKRSLETGFGDGASVASTRKSLIAASLVTLSQRFGIATARPERGAML</sequence>
<organism evidence="9 10">
    <name type="scientific">Pestalotiopsis fici (strain W106-1 / CGMCC3.15140)</name>
    <dbReference type="NCBI Taxonomy" id="1229662"/>
    <lineage>
        <taxon>Eukaryota</taxon>
        <taxon>Fungi</taxon>
        <taxon>Dikarya</taxon>
        <taxon>Ascomycota</taxon>
        <taxon>Pezizomycotina</taxon>
        <taxon>Sordariomycetes</taxon>
        <taxon>Xylariomycetidae</taxon>
        <taxon>Amphisphaeriales</taxon>
        <taxon>Sporocadaceae</taxon>
        <taxon>Pestalotiopsis</taxon>
    </lineage>
</organism>
<keyword evidence="2 5" id="KW-0547">Nucleotide-binding</keyword>
<dbReference type="SUPFAM" id="SSF56235">
    <property type="entry name" value="N-terminal nucleophile aminohydrolases (Ntn hydrolases)"/>
    <property type="match status" value="1"/>
</dbReference>
<feature type="domain" description="Glutamine amidotransferase type-2" evidence="8">
    <location>
        <begin position="2"/>
        <end position="225"/>
    </location>
</feature>
<evidence type="ECO:0000256" key="6">
    <source>
        <dbReference type="PIRSR" id="PIRSR001589-2"/>
    </source>
</evidence>
<feature type="binding site" evidence="6">
    <location>
        <begin position="391"/>
        <end position="392"/>
    </location>
    <ligand>
        <name>ATP</name>
        <dbReference type="ChEBI" id="CHEBI:30616"/>
    </ligand>
</feature>
<dbReference type="EMBL" id="KI912110">
    <property type="protein sequence ID" value="ETS85937.1"/>
    <property type="molecule type" value="Genomic_DNA"/>
</dbReference>
<dbReference type="Gene3D" id="3.60.20.10">
    <property type="entry name" value="Glutamine Phosphoribosylpyrophosphate, subunit 1, domain 1"/>
    <property type="match status" value="1"/>
</dbReference>
<dbReference type="PROSITE" id="PS51278">
    <property type="entry name" value="GATASE_TYPE_2"/>
    <property type="match status" value="1"/>
</dbReference>
<dbReference type="KEGG" id="pfy:PFICI_03962"/>
<keyword evidence="4" id="KW-0315">Glutamine amidotransferase</keyword>
<dbReference type="InterPro" id="IPR017932">
    <property type="entry name" value="GATase_2_dom"/>
</dbReference>
<dbReference type="InterPro" id="IPR001962">
    <property type="entry name" value="Asn_synthase"/>
</dbReference>
<dbReference type="NCBIfam" id="TIGR01536">
    <property type="entry name" value="asn_synth_AEB"/>
    <property type="match status" value="1"/>
</dbReference>
<dbReference type="PIRSF" id="PIRSF001589">
    <property type="entry name" value="Asn_synthetase_glu-h"/>
    <property type="match status" value="1"/>
</dbReference>
<dbReference type="RefSeq" id="XP_007830734.1">
    <property type="nucleotide sequence ID" value="XM_007832543.1"/>
</dbReference>
<dbReference type="InterPro" id="IPR029055">
    <property type="entry name" value="Ntn_hydrolases_N"/>
</dbReference>
<dbReference type="Pfam" id="PF00733">
    <property type="entry name" value="Asn_synthase"/>
    <property type="match status" value="1"/>
</dbReference>
<dbReference type="CDD" id="cd00712">
    <property type="entry name" value="AsnB"/>
    <property type="match status" value="1"/>
</dbReference>
<dbReference type="InterPro" id="IPR006426">
    <property type="entry name" value="Asn_synth_AEB"/>
</dbReference>
<dbReference type="GO" id="GO:0005524">
    <property type="term" value="F:ATP binding"/>
    <property type="evidence" value="ECO:0007669"/>
    <property type="project" value="UniProtKB-KW"/>
</dbReference>
<reference evidence="10" key="1">
    <citation type="journal article" date="2015" name="BMC Genomics">
        <title>Genomic and transcriptomic analysis of the endophytic fungus Pestalotiopsis fici reveals its lifestyle and high potential for synthesis of natural products.</title>
        <authorList>
            <person name="Wang X."/>
            <person name="Zhang X."/>
            <person name="Liu L."/>
            <person name="Xiang M."/>
            <person name="Wang W."/>
            <person name="Sun X."/>
            <person name="Che Y."/>
            <person name="Guo L."/>
            <person name="Liu G."/>
            <person name="Guo L."/>
            <person name="Wang C."/>
            <person name="Yin W.B."/>
            <person name="Stadler M."/>
            <person name="Zhang X."/>
            <person name="Liu X."/>
        </authorList>
    </citation>
    <scope>NUCLEOTIDE SEQUENCE [LARGE SCALE GENOMIC DNA]</scope>
    <source>
        <strain evidence="10">W106-1 / CGMCC3.15140</strain>
    </source>
</reference>
<protein>
    <recommendedName>
        <fullName evidence="8">Glutamine amidotransferase type-2 domain-containing protein</fullName>
    </recommendedName>
</protein>
<dbReference type="GO" id="GO:0005829">
    <property type="term" value="C:cytosol"/>
    <property type="evidence" value="ECO:0007669"/>
    <property type="project" value="TreeGrafter"/>
</dbReference>
<name>W3XKE5_PESFW</name>
<evidence type="ECO:0000256" key="3">
    <source>
        <dbReference type="ARBA" id="ARBA00022840"/>
    </source>
</evidence>
<dbReference type="GO" id="GO:0004066">
    <property type="term" value="F:asparagine synthase (glutamine-hydrolyzing) activity"/>
    <property type="evidence" value="ECO:0007669"/>
    <property type="project" value="InterPro"/>
</dbReference>
<dbReference type="SUPFAM" id="SSF52402">
    <property type="entry name" value="Adenine nucleotide alpha hydrolases-like"/>
    <property type="match status" value="1"/>
</dbReference>
<dbReference type="Gene3D" id="3.40.50.620">
    <property type="entry name" value="HUPs"/>
    <property type="match status" value="2"/>
</dbReference>
<evidence type="ECO:0000256" key="5">
    <source>
        <dbReference type="PIRNR" id="PIRNR001589"/>
    </source>
</evidence>
<dbReference type="eggNOG" id="KOG0571">
    <property type="taxonomic scope" value="Eukaryota"/>
</dbReference>
<dbReference type="PANTHER" id="PTHR43284:SF1">
    <property type="entry name" value="ASPARAGINE SYNTHETASE"/>
    <property type="match status" value="1"/>
</dbReference>
<dbReference type="GeneID" id="19268975"/>
<dbReference type="CDD" id="cd01991">
    <property type="entry name" value="Asn_synthase_B_C"/>
    <property type="match status" value="1"/>
</dbReference>
<dbReference type="InParanoid" id="W3XKE5"/>
<evidence type="ECO:0000256" key="2">
    <source>
        <dbReference type="ARBA" id="ARBA00022741"/>
    </source>
</evidence>
<proteinExistence type="inferred from homology"/>
<evidence type="ECO:0000256" key="7">
    <source>
        <dbReference type="PIRSR" id="PIRSR001589-3"/>
    </source>
</evidence>
<feature type="binding site" evidence="6">
    <location>
        <position position="316"/>
    </location>
    <ligand>
        <name>ATP</name>
        <dbReference type="ChEBI" id="CHEBI:30616"/>
    </ligand>
</feature>
<dbReference type="AlphaFoldDB" id="W3XKE5"/>
<dbReference type="InterPro" id="IPR051786">
    <property type="entry name" value="ASN_synthetase/amidase"/>
</dbReference>
<evidence type="ECO:0000259" key="8">
    <source>
        <dbReference type="PROSITE" id="PS51278"/>
    </source>
</evidence>
<dbReference type="InterPro" id="IPR014729">
    <property type="entry name" value="Rossmann-like_a/b/a_fold"/>
</dbReference>
<gene>
    <name evidence="9" type="ORF">PFICI_03962</name>
</gene>
<dbReference type="Proteomes" id="UP000030651">
    <property type="component" value="Unassembled WGS sequence"/>
</dbReference>
<evidence type="ECO:0000256" key="4">
    <source>
        <dbReference type="ARBA" id="ARBA00022962"/>
    </source>
</evidence>
<dbReference type="OrthoDB" id="409189at2759"/>
<dbReference type="STRING" id="1229662.W3XKE5"/>
<keyword evidence="3 5" id="KW-0067">ATP-binding</keyword>
<feature type="binding site" evidence="6">
    <location>
        <position position="115"/>
    </location>
    <ligand>
        <name>L-glutamine</name>
        <dbReference type="ChEBI" id="CHEBI:58359"/>
    </ligand>
</feature>
<dbReference type="HOGENOM" id="CLU_014658_1_0_1"/>
<dbReference type="InterPro" id="IPR033738">
    <property type="entry name" value="AsnB_N"/>
</dbReference>
<evidence type="ECO:0000256" key="1">
    <source>
        <dbReference type="ARBA" id="ARBA00005752"/>
    </source>
</evidence>
<accession>W3XKE5</accession>
<dbReference type="PANTHER" id="PTHR43284">
    <property type="entry name" value="ASPARAGINE SYNTHETASE (GLUTAMINE-HYDROLYZING)"/>
    <property type="match status" value="1"/>
</dbReference>
<comment type="similarity">
    <text evidence="1">Belongs to the asparagine synthetase family.</text>
</comment>
<keyword evidence="10" id="KW-1185">Reference proteome</keyword>
<evidence type="ECO:0000313" key="10">
    <source>
        <dbReference type="Proteomes" id="UP000030651"/>
    </source>
</evidence>
<feature type="site" description="Important for beta-aspartyl-AMP intermediate formation" evidence="7">
    <location>
        <position position="393"/>
    </location>
</feature>